<comment type="caution">
    <text evidence="2">The sequence shown here is derived from an EMBL/GenBank/DDBJ whole genome shotgun (WGS) entry which is preliminary data.</text>
</comment>
<dbReference type="GeneID" id="83015003"/>
<dbReference type="EMBL" id="QRUP01000006">
    <property type="protein sequence ID" value="RGR75019.1"/>
    <property type="molecule type" value="Genomic_DNA"/>
</dbReference>
<dbReference type="RefSeq" id="WP_117894515.1">
    <property type="nucleotide sequence ID" value="NZ_CABJCV010000006.1"/>
</dbReference>
<organism evidence="2 3">
    <name type="scientific">Holdemania filiformis</name>
    <dbReference type="NCBI Taxonomy" id="61171"/>
    <lineage>
        <taxon>Bacteria</taxon>
        <taxon>Bacillati</taxon>
        <taxon>Bacillota</taxon>
        <taxon>Erysipelotrichia</taxon>
        <taxon>Erysipelotrichales</taxon>
        <taxon>Erysipelotrichaceae</taxon>
        <taxon>Holdemania</taxon>
    </lineage>
</organism>
<reference evidence="2 3" key="1">
    <citation type="submission" date="2018-08" db="EMBL/GenBank/DDBJ databases">
        <title>A genome reference for cultivated species of the human gut microbiota.</title>
        <authorList>
            <person name="Zou Y."/>
            <person name="Xue W."/>
            <person name="Luo G."/>
        </authorList>
    </citation>
    <scope>NUCLEOTIDE SEQUENCE [LARGE SCALE GENOMIC DNA]</scope>
    <source>
        <strain evidence="2 3">AF24-29</strain>
    </source>
</reference>
<name>A0A412G3D5_9FIRM</name>
<keyword evidence="3" id="KW-1185">Reference proteome</keyword>
<evidence type="ECO:0008006" key="4">
    <source>
        <dbReference type="Google" id="ProtNLM"/>
    </source>
</evidence>
<sequence length="246" mass="27216">MNSYVEVTVILGTILNGSVWLTSAWLCRRPVRLRRILMLCPLAPLAACLCWFDDAIWVCALIELISVLTVFSFGLQAAAFAWGLRFLLEFGLMKLWRGSLVHFQLFLPVSCWQWTIAAGFLLMWDFILQRKLGQGLAETAFLYPVTLQAGDCELALSGYLDSGNSAVIEGRPLIFCTREIKGRLNWAPVQPLPVETVAGVRDVAAISASLQIQGGCVQPVWLAFSEALDGCGYDTLLNVTLFTGHR</sequence>
<proteinExistence type="predicted"/>
<dbReference type="GO" id="GO:0006508">
    <property type="term" value="P:proteolysis"/>
    <property type="evidence" value="ECO:0007669"/>
    <property type="project" value="InterPro"/>
</dbReference>
<protein>
    <recommendedName>
        <fullName evidence="4">Sporulation protein</fullName>
    </recommendedName>
</protein>
<gene>
    <name evidence="2" type="ORF">DWY25_06240</name>
</gene>
<keyword evidence="1" id="KW-0812">Transmembrane</keyword>
<evidence type="ECO:0000313" key="3">
    <source>
        <dbReference type="Proteomes" id="UP000284178"/>
    </source>
</evidence>
<dbReference type="GO" id="GO:0030436">
    <property type="term" value="P:asexual sporulation"/>
    <property type="evidence" value="ECO:0007669"/>
    <property type="project" value="InterPro"/>
</dbReference>
<dbReference type="Proteomes" id="UP000284178">
    <property type="component" value="Unassembled WGS sequence"/>
</dbReference>
<dbReference type="GO" id="GO:0004190">
    <property type="term" value="F:aspartic-type endopeptidase activity"/>
    <property type="evidence" value="ECO:0007669"/>
    <property type="project" value="InterPro"/>
</dbReference>
<feature type="transmembrane region" description="Helical" evidence="1">
    <location>
        <begin position="64"/>
        <end position="88"/>
    </location>
</feature>
<feature type="transmembrane region" description="Helical" evidence="1">
    <location>
        <begin position="6"/>
        <end position="27"/>
    </location>
</feature>
<evidence type="ECO:0000256" key="1">
    <source>
        <dbReference type="SAM" id="Phobius"/>
    </source>
</evidence>
<feature type="transmembrane region" description="Helical" evidence="1">
    <location>
        <begin position="100"/>
        <end position="124"/>
    </location>
</feature>
<accession>A0A412G3D5</accession>
<dbReference type="AlphaFoldDB" id="A0A412G3D5"/>
<evidence type="ECO:0000313" key="2">
    <source>
        <dbReference type="EMBL" id="RGR75019.1"/>
    </source>
</evidence>
<keyword evidence="1" id="KW-0472">Membrane</keyword>
<keyword evidence="1" id="KW-1133">Transmembrane helix</keyword>